<reference evidence="2 3" key="1">
    <citation type="submission" date="2019-06" db="EMBL/GenBank/DDBJ databases">
        <title>Wine fermentation using esterase from Monascus purpureus.</title>
        <authorList>
            <person name="Geng C."/>
            <person name="Zhang Y."/>
        </authorList>
    </citation>
    <scope>NUCLEOTIDE SEQUENCE [LARGE SCALE GENOMIC DNA]</scope>
    <source>
        <strain evidence="2">HQ1</strain>
    </source>
</reference>
<dbReference type="SUPFAM" id="SSF52540">
    <property type="entry name" value="P-loop containing nucleoside triphosphate hydrolases"/>
    <property type="match status" value="1"/>
</dbReference>
<dbReference type="GO" id="GO:0046403">
    <property type="term" value="F:polynucleotide 3'-phosphatase activity"/>
    <property type="evidence" value="ECO:0007669"/>
    <property type="project" value="TreeGrafter"/>
</dbReference>
<dbReference type="NCBIfam" id="TIGR01662">
    <property type="entry name" value="HAD-SF-IIIA"/>
    <property type="match status" value="1"/>
</dbReference>
<comment type="caution">
    <text evidence="2">The sequence shown here is derived from an EMBL/GenBank/DDBJ whole genome shotgun (WGS) entry which is preliminary data.</text>
</comment>
<dbReference type="Gene3D" id="3.40.50.1000">
    <property type="entry name" value="HAD superfamily/HAD-like"/>
    <property type="match status" value="1"/>
</dbReference>
<evidence type="ECO:0000313" key="3">
    <source>
        <dbReference type="Proteomes" id="UP000319663"/>
    </source>
</evidence>
<dbReference type="Proteomes" id="UP000319663">
    <property type="component" value="Unassembled WGS sequence"/>
</dbReference>
<evidence type="ECO:0000313" key="2">
    <source>
        <dbReference type="EMBL" id="TQB67645.1"/>
    </source>
</evidence>
<dbReference type="AlphaFoldDB" id="A0A507QKS7"/>
<dbReference type="SUPFAM" id="SSF56784">
    <property type="entry name" value="HAD-like"/>
    <property type="match status" value="1"/>
</dbReference>
<accession>A0A507QKS7</accession>
<dbReference type="Pfam" id="PF08645">
    <property type="entry name" value="PNK3P"/>
    <property type="match status" value="1"/>
</dbReference>
<dbReference type="Gene3D" id="3.40.50.300">
    <property type="entry name" value="P-loop containing nucleotide triphosphate hydrolases"/>
    <property type="match status" value="1"/>
</dbReference>
<evidence type="ECO:0008006" key="4">
    <source>
        <dbReference type="Google" id="ProtNLM"/>
    </source>
</evidence>
<protein>
    <recommendedName>
        <fullName evidence="4">Polynucleotide kinase 3'-phosphatase</fullName>
    </recommendedName>
</protein>
<keyword evidence="3" id="KW-1185">Reference proteome</keyword>
<dbReference type="GO" id="GO:0046404">
    <property type="term" value="F:ATP-dependent polydeoxyribonucleotide 5'-hydroxyl-kinase activity"/>
    <property type="evidence" value="ECO:0007669"/>
    <property type="project" value="TreeGrafter"/>
</dbReference>
<dbReference type="InterPro" id="IPR006549">
    <property type="entry name" value="HAD-SF_hydro_IIIA"/>
</dbReference>
<organism evidence="2 3">
    <name type="scientific">Monascus purpureus</name>
    <name type="common">Red mold</name>
    <name type="synonym">Monascus anka</name>
    <dbReference type="NCBI Taxonomy" id="5098"/>
    <lineage>
        <taxon>Eukaryota</taxon>
        <taxon>Fungi</taxon>
        <taxon>Dikarya</taxon>
        <taxon>Ascomycota</taxon>
        <taxon>Pezizomycotina</taxon>
        <taxon>Eurotiomycetes</taxon>
        <taxon>Eurotiomycetidae</taxon>
        <taxon>Eurotiales</taxon>
        <taxon>Aspergillaceae</taxon>
        <taxon>Monascus</taxon>
    </lineage>
</organism>
<dbReference type="InterPro" id="IPR006551">
    <property type="entry name" value="Polynucleotide_phosphatase"/>
</dbReference>
<feature type="compositionally biased region" description="Polar residues" evidence="1">
    <location>
        <begin position="1"/>
        <end position="15"/>
    </location>
</feature>
<evidence type="ECO:0000256" key="1">
    <source>
        <dbReference type="SAM" id="MobiDB-lite"/>
    </source>
</evidence>
<gene>
    <name evidence="2" type="ORF">MPDQ_005041</name>
</gene>
<dbReference type="EMBL" id="VIFY01000339">
    <property type="protein sequence ID" value="TQB67645.1"/>
    <property type="molecule type" value="Genomic_DNA"/>
</dbReference>
<dbReference type="GO" id="GO:0003690">
    <property type="term" value="F:double-stranded DNA binding"/>
    <property type="evidence" value="ECO:0007669"/>
    <property type="project" value="TreeGrafter"/>
</dbReference>
<dbReference type="PANTHER" id="PTHR12083">
    <property type="entry name" value="BIFUNCTIONAL POLYNUCLEOTIDE PHOSPHATASE/KINASE"/>
    <property type="match status" value="1"/>
</dbReference>
<dbReference type="NCBIfam" id="TIGR01664">
    <property type="entry name" value="DNA-3'-Pase"/>
    <property type="match status" value="1"/>
</dbReference>
<proteinExistence type="predicted"/>
<dbReference type="InterPro" id="IPR036412">
    <property type="entry name" value="HAD-like_sf"/>
</dbReference>
<dbReference type="InterPro" id="IPR023214">
    <property type="entry name" value="HAD_sf"/>
</dbReference>
<dbReference type="GO" id="GO:0006281">
    <property type="term" value="P:DNA repair"/>
    <property type="evidence" value="ECO:0007669"/>
    <property type="project" value="TreeGrafter"/>
</dbReference>
<dbReference type="Pfam" id="PF13671">
    <property type="entry name" value="AAA_33"/>
    <property type="match status" value="1"/>
</dbReference>
<dbReference type="PANTHER" id="PTHR12083:SF9">
    <property type="entry name" value="BIFUNCTIONAL POLYNUCLEOTIDE PHOSPHATASE_KINASE"/>
    <property type="match status" value="1"/>
</dbReference>
<dbReference type="STRING" id="5098.A0A507QKS7"/>
<feature type="non-terminal residue" evidence="2">
    <location>
        <position position="424"/>
    </location>
</feature>
<dbReference type="InterPro" id="IPR027417">
    <property type="entry name" value="P-loop_NTPase"/>
</dbReference>
<feature type="region of interest" description="Disordered" evidence="1">
    <location>
        <begin position="1"/>
        <end position="23"/>
    </location>
</feature>
<name>A0A507QKS7_MONPU</name>
<dbReference type="InterPro" id="IPR013954">
    <property type="entry name" value="PNK3P"/>
</dbReference>
<dbReference type="FunFam" id="3.40.50.300:FF:002548">
    <property type="entry name" value="DNA kinase/phosphatase Pnk1"/>
    <property type="match status" value="1"/>
</dbReference>
<sequence length="424" mass="47276">MTAGTKRSASLTSSISPPPLKRKVESTVTSKTVAAFFTPTSKKKSDHITWRIVGGSLVIGKYAPAPDDNRQRTTENGKQRVAAFDLDSTLISTASGNTFARDATDWKWWHATAPTRMKDLNSMGYQIIIMTNQKKISIQKELKAGRSDSKSLANFKEKVSAIMRQLDIPMSVYAATEDDENRKPRLGMWKEFLDDYDLDADGVDLPNSLFVGDAAGRPKDHSSSDRGFAANVGIPFKTPEEFFLGIAPEPSTAFDPASYLTSNLGVPELLPFLKKNPVELVIFVGSPGAGKSTFYWNHLQPLGYERVNQDILKTRQKCIKVAREHLASERSVAVDNTNADPETRKYWTDLARDLDVPIRCIYFTSPPELCKHNNAVRAANRDLNPESRTPLPGIAFHDFARRFREPALSEGFQDIVRVAFRFKG</sequence>